<evidence type="ECO:0000313" key="1">
    <source>
        <dbReference type="EMBL" id="AXF40631.1"/>
    </source>
</evidence>
<proteinExistence type="predicted"/>
<organism evidence="1 2">
    <name type="scientific">Acinetobacter phage vB_ApiM_fHyAci03</name>
    <dbReference type="NCBI Taxonomy" id="2269366"/>
    <lineage>
        <taxon>Viruses</taxon>
        <taxon>Duplodnaviria</taxon>
        <taxon>Heunggongvirae</taxon>
        <taxon>Uroviricota</taxon>
        <taxon>Caudoviricetes</taxon>
        <taxon>Pantevenvirales</taxon>
        <taxon>Straboviridae</taxon>
        <taxon>Twarogvirinae</taxon>
        <taxon>Lazarusvirus</taxon>
        <taxon>Lazarusvirus fhyacithree</taxon>
    </lineage>
</organism>
<name>A0A345AUP8_9CAUD</name>
<reference evidence="2" key="1">
    <citation type="submission" date="2018-06" db="EMBL/GenBank/DDBJ databases">
        <title>Whole genome analysis of phage vB_ApiM_fHyAci03 infecting Acinetobacter pittii.</title>
        <authorList>
            <person name="Kiljunen S."/>
            <person name="Wicklund A."/>
            <person name="Skurnik M."/>
        </authorList>
    </citation>
    <scope>NUCLEOTIDE SEQUENCE [LARGE SCALE GENOMIC DNA]</scope>
</reference>
<dbReference type="Proteomes" id="UP000255697">
    <property type="component" value="Segment"/>
</dbReference>
<keyword evidence="2" id="KW-1185">Reference proteome</keyword>
<dbReference type="EMBL" id="MH460829">
    <property type="protein sequence ID" value="AXF40631.1"/>
    <property type="molecule type" value="Genomic_DNA"/>
</dbReference>
<gene>
    <name evidence="1" type="ORF">Ac3_062</name>
</gene>
<evidence type="ECO:0000313" key="2">
    <source>
        <dbReference type="Proteomes" id="UP000255697"/>
    </source>
</evidence>
<accession>A0A345AUP8</accession>
<sequence>MKPGQLAILQETIQRLHYMKDHFGDVVALKSRFGTSITISGVCNVAYLDALPHINIDIISIIKSWPLIYEGNIAYPIAGKQEYNSSYRLVWTNPRRLEFIEYIITQLEKIETDAKAYARSLEDE</sequence>
<protein>
    <submittedName>
        <fullName evidence="1">Uncharacterized protein</fullName>
    </submittedName>
</protein>